<dbReference type="Gene3D" id="1.20.1070.10">
    <property type="entry name" value="Rhodopsin 7-helix transmembrane proteins"/>
    <property type="match status" value="1"/>
</dbReference>
<evidence type="ECO:0000256" key="2">
    <source>
        <dbReference type="ARBA" id="ARBA00010663"/>
    </source>
</evidence>
<protein>
    <recommendedName>
        <fullName evidence="12">G-protein coupled receptors family 1 profile domain-containing protein</fullName>
    </recommendedName>
</protein>
<evidence type="ECO:0000256" key="5">
    <source>
        <dbReference type="ARBA" id="ARBA00023040"/>
    </source>
</evidence>
<keyword evidence="7 9" id="KW-0675">Receptor</keyword>
<evidence type="ECO:0000256" key="3">
    <source>
        <dbReference type="ARBA" id="ARBA00022692"/>
    </source>
</evidence>
<dbReference type="PANTHER" id="PTHR24243">
    <property type="entry name" value="G-PROTEIN COUPLED RECEPTOR"/>
    <property type="match status" value="1"/>
</dbReference>
<dbReference type="Pfam" id="PF00001">
    <property type="entry name" value="7tm_1"/>
    <property type="match status" value="1"/>
</dbReference>
<feature type="region of interest" description="Disordered" evidence="10">
    <location>
        <begin position="278"/>
        <end position="306"/>
    </location>
</feature>
<evidence type="ECO:0000313" key="14">
    <source>
        <dbReference type="Proteomes" id="UP000014500"/>
    </source>
</evidence>
<dbReference type="HOGENOM" id="CLU_009579_6_3_1"/>
<feature type="transmembrane region" description="Helical" evidence="11">
    <location>
        <begin position="231"/>
        <end position="254"/>
    </location>
</feature>
<reference evidence="13" key="2">
    <citation type="submission" date="2015-02" db="UniProtKB">
        <authorList>
            <consortium name="EnsemblMetazoa"/>
        </authorList>
    </citation>
    <scope>IDENTIFICATION</scope>
</reference>
<feature type="transmembrane region" description="Helical" evidence="11">
    <location>
        <begin position="143"/>
        <end position="165"/>
    </location>
</feature>
<dbReference type="Proteomes" id="UP000014500">
    <property type="component" value="Unassembled WGS sequence"/>
</dbReference>
<dbReference type="SUPFAM" id="SSF81321">
    <property type="entry name" value="Family A G protein-coupled receptor-like"/>
    <property type="match status" value="1"/>
</dbReference>
<accession>T1JNM4</accession>
<feature type="compositionally biased region" description="Polar residues" evidence="10">
    <location>
        <begin position="282"/>
        <end position="298"/>
    </location>
</feature>
<proteinExistence type="inferred from homology"/>
<sequence>MALKEGSGQKIHHFASCSKTMQQSEFVSSTTSPTWLPANSTCNFMPDPEQMLVPWVHNPSFTSIVTTHTVTFVLGIVGNGMVIAVMSYDRKEASATKLFLMSLAVADLLLLLVCAPLETLQYFVLQWEERGAVCKFSSFTEMLSPVASVLNLTAVSLERFVVIVFPMRSRSLCTMHNCRRALFAVWVMSVLITVPVLFTKDTYSLVFCNETVRVRIYYCNDADGSTALFFAIYRLLILFLIPAALMIFCYAVVIKELWISTVTMQALTNNASTSTSMSASTLDESSSNNRSLTVTTPDEPNRARTEDVRKARKQVIKMLILVILLFLICWGPRLIMELLIKHHLDVFSPAVYHIRITFYLLPFIHGCINPVIYGFMSTKFRRQLVRLCCARCRRRRRPARFVDTKLKRSETATSYMRNSSTYNSSLYSHRTTETDLANI</sequence>
<dbReference type="eggNOG" id="KOG3656">
    <property type="taxonomic scope" value="Eukaryota"/>
</dbReference>
<feature type="transmembrane region" description="Helical" evidence="11">
    <location>
        <begin position="356"/>
        <end position="376"/>
    </location>
</feature>
<dbReference type="EMBL" id="JH432213">
    <property type="status" value="NOT_ANNOTATED_CDS"/>
    <property type="molecule type" value="Genomic_DNA"/>
</dbReference>
<dbReference type="PANTHER" id="PTHR24243:SF233">
    <property type="entry name" value="THYROTROPIN-RELEASING HORMONE RECEPTOR"/>
    <property type="match status" value="1"/>
</dbReference>
<evidence type="ECO:0000256" key="1">
    <source>
        <dbReference type="ARBA" id="ARBA00004141"/>
    </source>
</evidence>
<evidence type="ECO:0000256" key="9">
    <source>
        <dbReference type="RuleBase" id="RU000688"/>
    </source>
</evidence>
<dbReference type="OMA" id="MIFCSDH"/>
<feature type="transmembrane region" description="Helical" evidence="11">
    <location>
        <begin position="318"/>
        <end position="336"/>
    </location>
</feature>
<feature type="transmembrane region" description="Helical" evidence="11">
    <location>
        <begin position="98"/>
        <end position="123"/>
    </location>
</feature>
<feature type="domain" description="G-protein coupled receptors family 1 profile" evidence="12">
    <location>
        <begin position="78"/>
        <end position="373"/>
    </location>
</feature>
<keyword evidence="14" id="KW-1185">Reference proteome</keyword>
<evidence type="ECO:0000256" key="7">
    <source>
        <dbReference type="ARBA" id="ARBA00023170"/>
    </source>
</evidence>
<evidence type="ECO:0000256" key="8">
    <source>
        <dbReference type="ARBA" id="ARBA00023224"/>
    </source>
</evidence>
<evidence type="ECO:0000256" key="10">
    <source>
        <dbReference type="SAM" id="MobiDB-lite"/>
    </source>
</evidence>
<dbReference type="AlphaFoldDB" id="T1JNM4"/>
<dbReference type="PRINTS" id="PR00237">
    <property type="entry name" value="GPCRRHODOPSN"/>
</dbReference>
<evidence type="ECO:0000256" key="6">
    <source>
        <dbReference type="ARBA" id="ARBA00023136"/>
    </source>
</evidence>
<evidence type="ECO:0000259" key="12">
    <source>
        <dbReference type="PROSITE" id="PS50262"/>
    </source>
</evidence>
<dbReference type="PROSITE" id="PS00237">
    <property type="entry name" value="G_PROTEIN_RECEP_F1_1"/>
    <property type="match status" value="1"/>
</dbReference>
<comment type="similarity">
    <text evidence="2 9">Belongs to the G-protein coupled receptor 1 family.</text>
</comment>
<feature type="transmembrane region" description="Helical" evidence="11">
    <location>
        <begin position="177"/>
        <end position="198"/>
    </location>
</feature>
<reference evidence="14" key="1">
    <citation type="submission" date="2011-05" db="EMBL/GenBank/DDBJ databases">
        <authorList>
            <person name="Richards S.R."/>
            <person name="Qu J."/>
            <person name="Jiang H."/>
            <person name="Jhangiani S.N."/>
            <person name="Agravi P."/>
            <person name="Goodspeed R."/>
            <person name="Gross S."/>
            <person name="Mandapat C."/>
            <person name="Jackson L."/>
            <person name="Mathew T."/>
            <person name="Pu L."/>
            <person name="Thornton R."/>
            <person name="Saada N."/>
            <person name="Wilczek-Boney K.B."/>
            <person name="Lee S."/>
            <person name="Kovar C."/>
            <person name="Wu Y."/>
            <person name="Scherer S.E."/>
            <person name="Worley K.C."/>
            <person name="Muzny D.M."/>
            <person name="Gibbs R."/>
        </authorList>
    </citation>
    <scope>NUCLEOTIDE SEQUENCE</scope>
    <source>
        <strain evidence="14">Brora</strain>
    </source>
</reference>
<keyword evidence="4 11" id="KW-1133">Transmembrane helix</keyword>
<dbReference type="EnsemblMetazoa" id="SMAR015453-RA">
    <property type="protein sequence ID" value="SMAR015453-PA"/>
    <property type="gene ID" value="SMAR015453"/>
</dbReference>
<organism evidence="13 14">
    <name type="scientific">Strigamia maritima</name>
    <name type="common">European centipede</name>
    <name type="synonym">Geophilus maritimus</name>
    <dbReference type="NCBI Taxonomy" id="126957"/>
    <lineage>
        <taxon>Eukaryota</taxon>
        <taxon>Metazoa</taxon>
        <taxon>Ecdysozoa</taxon>
        <taxon>Arthropoda</taxon>
        <taxon>Myriapoda</taxon>
        <taxon>Chilopoda</taxon>
        <taxon>Pleurostigmophora</taxon>
        <taxon>Geophilomorpha</taxon>
        <taxon>Linotaeniidae</taxon>
        <taxon>Strigamia</taxon>
    </lineage>
</organism>
<keyword evidence="6 11" id="KW-0472">Membrane</keyword>
<comment type="subcellular location">
    <subcellularLocation>
        <location evidence="1">Membrane</location>
        <topology evidence="1">Multi-pass membrane protein</topology>
    </subcellularLocation>
</comment>
<dbReference type="InterPro" id="IPR017452">
    <property type="entry name" value="GPCR_Rhodpsn_7TM"/>
</dbReference>
<dbReference type="GO" id="GO:0005886">
    <property type="term" value="C:plasma membrane"/>
    <property type="evidence" value="ECO:0007669"/>
    <property type="project" value="TreeGrafter"/>
</dbReference>
<keyword evidence="8 9" id="KW-0807">Transducer</keyword>
<evidence type="ECO:0000313" key="13">
    <source>
        <dbReference type="EnsemblMetazoa" id="SMAR015453-PA"/>
    </source>
</evidence>
<dbReference type="GO" id="GO:0004930">
    <property type="term" value="F:G protein-coupled receptor activity"/>
    <property type="evidence" value="ECO:0007669"/>
    <property type="project" value="UniProtKB-KW"/>
</dbReference>
<dbReference type="PhylomeDB" id="T1JNM4"/>
<name>T1JNM4_STRMM</name>
<keyword evidence="3 9" id="KW-0812">Transmembrane</keyword>
<evidence type="ECO:0000256" key="11">
    <source>
        <dbReference type="SAM" id="Phobius"/>
    </source>
</evidence>
<dbReference type="STRING" id="126957.T1JNM4"/>
<dbReference type="InterPro" id="IPR000276">
    <property type="entry name" value="GPCR_Rhodpsn"/>
</dbReference>
<dbReference type="SMART" id="SM01381">
    <property type="entry name" value="7TM_GPCR_Srsx"/>
    <property type="match status" value="1"/>
</dbReference>
<keyword evidence="5 9" id="KW-0297">G-protein coupled receptor</keyword>
<evidence type="ECO:0000256" key="4">
    <source>
        <dbReference type="ARBA" id="ARBA00022989"/>
    </source>
</evidence>
<feature type="transmembrane region" description="Helical" evidence="11">
    <location>
        <begin position="61"/>
        <end position="86"/>
    </location>
</feature>
<dbReference type="PROSITE" id="PS50262">
    <property type="entry name" value="G_PROTEIN_RECEP_F1_2"/>
    <property type="match status" value="1"/>
</dbReference>